<dbReference type="Pfam" id="PF02518">
    <property type="entry name" value="HATPase_c"/>
    <property type="match status" value="1"/>
</dbReference>
<evidence type="ECO:0000256" key="4">
    <source>
        <dbReference type="ARBA" id="ARBA00022777"/>
    </source>
</evidence>
<evidence type="ECO:0000256" key="2">
    <source>
        <dbReference type="ARBA" id="ARBA00022553"/>
    </source>
</evidence>
<dbReference type="InterPro" id="IPR003594">
    <property type="entry name" value="HATPase_dom"/>
</dbReference>
<proteinExistence type="predicted"/>
<keyword evidence="4 7" id="KW-0418">Kinase</keyword>
<keyword evidence="3" id="KW-0808">Transferase</keyword>
<accession>A0A930WF99</accession>
<feature type="domain" description="HAMP" evidence="6">
    <location>
        <begin position="274"/>
        <end position="327"/>
    </location>
</feature>
<keyword evidence="5" id="KW-0812">Transmembrane</keyword>
<comment type="caution">
    <text evidence="7">The sequence shown here is derived from an EMBL/GenBank/DDBJ whole genome shotgun (WGS) entry which is preliminary data.</text>
</comment>
<protein>
    <submittedName>
        <fullName evidence="7">Sensor histidine kinase</fullName>
    </submittedName>
</protein>
<dbReference type="Gene3D" id="6.10.340.10">
    <property type="match status" value="1"/>
</dbReference>
<evidence type="ECO:0000259" key="6">
    <source>
        <dbReference type="PROSITE" id="PS50885"/>
    </source>
</evidence>
<dbReference type="GO" id="GO:0016020">
    <property type="term" value="C:membrane"/>
    <property type="evidence" value="ECO:0007669"/>
    <property type="project" value="UniProtKB-SubCell"/>
</dbReference>
<dbReference type="Proteomes" id="UP000721045">
    <property type="component" value="Unassembled WGS sequence"/>
</dbReference>
<evidence type="ECO:0000256" key="5">
    <source>
        <dbReference type="SAM" id="Phobius"/>
    </source>
</evidence>
<sequence>MKKFWLNSLLKAYAVIMIVIIGCLSFILSYVAWQGKKQEIERISQQAATRLVEEVEYYNRRTIQLAQSLVENQAKLEGVYKYFTLSPAEYASWRLSEDVPDYVQVSLHRNINNIYVENDFVKGIDIALKDYKTVFISTRETKGGKQIAAEKFKPAVDAFPIAIYDKAAGQVIGTVYITVDTTIFKNIVDNTRREIPLVARIISSYNKEIAHFGENHLSKDTRWIKKETAYNYLIQVAVPSFYMFNSILSSISLIVLSGLALVVILYWSLQRIFLNYQRQVVDIVDTIQDITQGENNKRIDTATKEQELLLIATNTNTMLNSLDKNIRDIYRLQLTQKDANMRALQAQINPHFMYNTLEFIRMYAVMQSQEELADIIYEFSSLLRNNTSSETKTRLEDELEFCRKYSYLCMVRHPKSVAYGFKIDEGLKDMLLPKFSIQPLVENYFAHGIDYRRKDNVISVKAVKIAGAVRLLIQDNGCGMPPEKLAQIQQMLANRQLLDIDNGEIRKSIGIVNVHERFLLFFGERYNIQIESRKNQGVTYTIEIKDE</sequence>
<evidence type="ECO:0000313" key="8">
    <source>
        <dbReference type="Proteomes" id="UP000721045"/>
    </source>
</evidence>
<dbReference type="PROSITE" id="PS51257">
    <property type="entry name" value="PROKAR_LIPOPROTEIN"/>
    <property type="match status" value="1"/>
</dbReference>
<feature type="transmembrane region" description="Helical" evidence="5">
    <location>
        <begin position="251"/>
        <end position="269"/>
    </location>
</feature>
<dbReference type="GO" id="GO:0000155">
    <property type="term" value="F:phosphorelay sensor kinase activity"/>
    <property type="evidence" value="ECO:0007669"/>
    <property type="project" value="InterPro"/>
</dbReference>
<dbReference type="PANTHER" id="PTHR42713">
    <property type="entry name" value="HISTIDINE KINASE-RELATED"/>
    <property type="match status" value="1"/>
</dbReference>
<gene>
    <name evidence="7" type="ORF">HXO88_08355</name>
</gene>
<keyword evidence="5" id="KW-0472">Membrane</keyword>
<organism evidence="7 8">
    <name type="scientific">Streptococcus intermedius</name>
    <dbReference type="NCBI Taxonomy" id="1338"/>
    <lineage>
        <taxon>Bacteria</taxon>
        <taxon>Bacillati</taxon>
        <taxon>Bacillota</taxon>
        <taxon>Bacilli</taxon>
        <taxon>Lactobacillales</taxon>
        <taxon>Streptococcaceae</taxon>
        <taxon>Streptococcus</taxon>
        <taxon>Streptococcus anginosus group</taxon>
    </lineage>
</organism>
<evidence type="ECO:0000256" key="3">
    <source>
        <dbReference type="ARBA" id="ARBA00022679"/>
    </source>
</evidence>
<comment type="subcellular location">
    <subcellularLocation>
        <location evidence="1">Membrane</location>
    </subcellularLocation>
</comment>
<reference evidence="7" key="1">
    <citation type="submission" date="2020-04" db="EMBL/GenBank/DDBJ databases">
        <title>Deep metagenomics examines the oral microbiome during advanced dental caries in children, revealing novel taxa and co-occurrences with host molecules.</title>
        <authorList>
            <person name="Baker J.L."/>
            <person name="Morton J.T."/>
            <person name="Dinis M."/>
            <person name="Alvarez R."/>
            <person name="Tran N.C."/>
            <person name="Knight R."/>
            <person name="Edlund A."/>
        </authorList>
    </citation>
    <scope>NUCLEOTIDE SEQUENCE</scope>
    <source>
        <strain evidence="7">JCVI_23_bin.22</strain>
    </source>
</reference>
<evidence type="ECO:0000313" key="7">
    <source>
        <dbReference type="EMBL" id="MBF1713718.1"/>
    </source>
</evidence>
<keyword evidence="5" id="KW-1133">Transmembrane helix</keyword>
<dbReference type="InterPro" id="IPR051552">
    <property type="entry name" value="HptR"/>
</dbReference>
<dbReference type="InterPro" id="IPR003660">
    <property type="entry name" value="HAMP_dom"/>
</dbReference>
<feature type="transmembrane region" description="Helical" evidence="5">
    <location>
        <begin position="12"/>
        <end position="33"/>
    </location>
</feature>
<dbReference type="Gene3D" id="3.30.565.10">
    <property type="entry name" value="Histidine kinase-like ATPase, C-terminal domain"/>
    <property type="match status" value="1"/>
</dbReference>
<dbReference type="Pfam" id="PF06580">
    <property type="entry name" value="His_kinase"/>
    <property type="match status" value="1"/>
</dbReference>
<evidence type="ECO:0000256" key="1">
    <source>
        <dbReference type="ARBA" id="ARBA00004370"/>
    </source>
</evidence>
<dbReference type="AlphaFoldDB" id="A0A930WF99"/>
<keyword evidence="2" id="KW-0597">Phosphoprotein</keyword>
<dbReference type="PANTHER" id="PTHR42713:SF2">
    <property type="entry name" value="TWO-COMPONENT SENSOR KINASE YESM"/>
    <property type="match status" value="1"/>
</dbReference>
<dbReference type="InterPro" id="IPR010559">
    <property type="entry name" value="Sig_transdc_His_kin_internal"/>
</dbReference>
<dbReference type="InterPro" id="IPR036890">
    <property type="entry name" value="HATPase_C_sf"/>
</dbReference>
<dbReference type="EMBL" id="JABZYP010000044">
    <property type="protein sequence ID" value="MBF1713718.1"/>
    <property type="molecule type" value="Genomic_DNA"/>
</dbReference>
<dbReference type="SUPFAM" id="SSF55874">
    <property type="entry name" value="ATPase domain of HSP90 chaperone/DNA topoisomerase II/histidine kinase"/>
    <property type="match status" value="1"/>
</dbReference>
<dbReference type="PROSITE" id="PS50885">
    <property type="entry name" value="HAMP"/>
    <property type="match status" value="1"/>
</dbReference>
<name>A0A930WF99_STRIT</name>